<sequence>MAVENARLYEEESRREREAAALLDISRLLSESAAGEPGVEWAGTAALQEVLRLSVLALRATRGLLVLHAGAGSAAQTICYNLYPPGPQDLDYLAAQLGRGPRALPRRAAGGGQCPAGAAAFGHRAARLPLCR</sequence>
<protein>
    <submittedName>
        <fullName evidence="1">Uncharacterized protein</fullName>
    </submittedName>
</protein>
<keyword evidence="2" id="KW-1185">Reference proteome</keyword>
<name>A0ABW1YDW3_9DEIO</name>
<comment type="caution">
    <text evidence="1">The sequence shown here is derived from an EMBL/GenBank/DDBJ whole genome shotgun (WGS) entry which is preliminary data.</text>
</comment>
<evidence type="ECO:0000313" key="1">
    <source>
        <dbReference type="EMBL" id="MFC6592530.1"/>
    </source>
</evidence>
<accession>A0ABW1YDW3</accession>
<organism evidence="1 2">
    <name type="scientific">Deinococcus lacus</name>
    <dbReference type="NCBI Taxonomy" id="392561"/>
    <lineage>
        <taxon>Bacteria</taxon>
        <taxon>Thermotogati</taxon>
        <taxon>Deinococcota</taxon>
        <taxon>Deinococci</taxon>
        <taxon>Deinococcales</taxon>
        <taxon>Deinococcaceae</taxon>
        <taxon>Deinococcus</taxon>
    </lineage>
</organism>
<dbReference type="EMBL" id="JBHSWD010000001">
    <property type="protein sequence ID" value="MFC6592530.1"/>
    <property type="molecule type" value="Genomic_DNA"/>
</dbReference>
<dbReference type="RefSeq" id="WP_380083562.1">
    <property type="nucleotide sequence ID" value="NZ_JBHSWD010000001.1"/>
</dbReference>
<gene>
    <name evidence="1" type="ORF">ACFP81_11345</name>
</gene>
<dbReference type="Proteomes" id="UP001596297">
    <property type="component" value="Unassembled WGS sequence"/>
</dbReference>
<evidence type="ECO:0000313" key="2">
    <source>
        <dbReference type="Proteomes" id="UP001596297"/>
    </source>
</evidence>
<reference evidence="2" key="1">
    <citation type="journal article" date="2019" name="Int. J. Syst. Evol. Microbiol.">
        <title>The Global Catalogue of Microorganisms (GCM) 10K type strain sequencing project: providing services to taxonomists for standard genome sequencing and annotation.</title>
        <authorList>
            <consortium name="The Broad Institute Genomics Platform"/>
            <consortium name="The Broad Institute Genome Sequencing Center for Infectious Disease"/>
            <person name="Wu L."/>
            <person name="Ma J."/>
        </authorList>
    </citation>
    <scope>NUCLEOTIDE SEQUENCE [LARGE SCALE GENOMIC DNA]</scope>
    <source>
        <strain evidence="2">CGMCC 1.15772</strain>
    </source>
</reference>
<proteinExistence type="predicted"/>